<dbReference type="PANTHER" id="PTHR47832">
    <property type="entry name" value="DNA PHOTOLYASE"/>
    <property type="match status" value="1"/>
</dbReference>
<feature type="transmembrane region" description="Helical" evidence="1">
    <location>
        <begin position="772"/>
        <end position="795"/>
    </location>
</feature>
<evidence type="ECO:0000256" key="2">
    <source>
        <dbReference type="SAM" id="MobiDB-lite"/>
    </source>
</evidence>
<dbReference type="SUPFAM" id="SSF53474">
    <property type="entry name" value="alpha/beta-Hydrolases"/>
    <property type="match status" value="1"/>
</dbReference>
<dbReference type="InterPro" id="IPR036155">
    <property type="entry name" value="Crypto/Photolyase_N_sf"/>
</dbReference>
<dbReference type="PRINTS" id="PR00111">
    <property type="entry name" value="ABHYDROLASE"/>
</dbReference>
<dbReference type="EMBL" id="CP039347">
    <property type="protein sequence ID" value="QCD88998.1"/>
    <property type="molecule type" value="Genomic_DNA"/>
</dbReference>
<keyword evidence="4" id="KW-0560">Oxidoreductase</keyword>
<dbReference type="InterPro" id="IPR007594">
    <property type="entry name" value="RFT1"/>
</dbReference>
<comment type="function">
    <text evidence="1">Intramembrane glycolipid transporter that operates in the biosynthetic pathway of dolichol-linked oligosaccharides, the glycan precursors employed in protein asparagine (N)-glycosylation. The sequential addition of sugars to dolichol pyrophosphate produces dolichol-linked oligosaccharides containing fourteen sugars, including two GlcNAcs, nine mannoses and three glucoses. Once assembled, the oligosaccharide is transferred from the lipid to nascent proteins by oligosaccharyltransferases. The assembly of dolichol-linked oligosaccharides begins on the cytosolic side of the endoplasmic reticulum membrane and finishes in its lumen. RFT1 could mediate the translocation of the cytosolically oriented intermediate DolPP-GlcNAc2Man5, produced by ALG11, into the ER lumen where dolichol-linked oligosaccharides assembly continues. However, the intramembrane lipid transporter activity could not be confirmed in vitro.</text>
</comment>
<gene>
    <name evidence="4" type="ORF">DEO72_LG3g3552</name>
</gene>
<dbReference type="Gene3D" id="3.40.50.620">
    <property type="entry name" value="HUPs"/>
    <property type="match status" value="1"/>
</dbReference>
<keyword evidence="1" id="KW-1133">Transmembrane helix</keyword>
<dbReference type="Gene3D" id="3.40.50.1820">
    <property type="entry name" value="alpha/beta hydrolase"/>
    <property type="match status" value="1"/>
</dbReference>
<dbReference type="PANTHER" id="PTHR47832:SF1">
    <property type="entry name" value="DNA PHOTOLYASE"/>
    <property type="match status" value="1"/>
</dbReference>
<dbReference type="GO" id="GO:0006488">
    <property type="term" value="P:dolichol-linked oligosaccharide biosynthetic process"/>
    <property type="evidence" value="ECO:0007669"/>
    <property type="project" value="InterPro"/>
</dbReference>
<dbReference type="GO" id="GO:0004601">
    <property type="term" value="F:peroxidase activity"/>
    <property type="evidence" value="ECO:0007669"/>
    <property type="project" value="UniProtKB-KW"/>
</dbReference>
<keyword evidence="5" id="KW-1185">Reference proteome</keyword>
<evidence type="ECO:0000259" key="3">
    <source>
        <dbReference type="PROSITE" id="PS51645"/>
    </source>
</evidence>
<comment type="caution">
    <text evidence="1">Lacks conserved residue(s) required for the propagation of feature annotation.</text>
</comment>
<protein>
    <recommendedName>
        <fullName evidence="1">Protein RFT1 homolog</fullName>
    </recommendedName>
</protein>
<dbReference type="AlphaFoldDB" id="A0A4D6LKH4"/>
<dbReference type="Proteomes" id="UP000501690">
    <property type="component" value="Linkage Group LG3"/>
</dbReference>
<feature type="region of interest" description="Disordered" evidence="2">
    <location>
        <begin position="254"/>
        <end position="273"/>
    </location>
</feature>
<feature type="domain" description="Photolyase/cryptochrome alpha/beta" evidence="3">
    <location>
        <begin position="38"/>
        <end position="174"/>
    </location>
</feature>
<accession>A0A4D6LKH4</accession>
<dbReference type="Pfam" id="PF04506">
    <property type="entry name" value="Rft-1"/>
    <property type="match status" value="1"/>
</dbReference>
<dbReference type="InterPro" id="IPR006050">
    <property type="entry name" value="DNA_photolyase_N"/>
</dbReference>
<dbReference type="PROSITE" id="PS51645">
    <property type="entry name" value="PHR_CRY_ALPHA_BETA"/>
    <property type="match status" value="1"/>
</dbReference>
<name>A0A4D6LKH4_VIGUN</name>
<keyword evidence="1" id="KW-0472">Membrane</keyword>
<evidence type="ECO:0000256" key="1">
    <source>
        <dbReference type="RuleBase" id="RU365067"/>
    </source>
</evidence>
<dbReference type="InterPro" id="IPR014729">
    <property type="entry name" value="Rossmann-like_a/b/a_fold"/>
</dbReference>
<dbReference type="Pfam" id="PF12697">
    <property type="entry name" value="Abhydrolase_6"/>
    <property type="match status" value="1"/>
</dbReference>
<dbReference type="Pfam" id="PF00875">
    <property type="entry name" value="DNA_photolyase"/>
    <property type="match status" value="1"/>
</dbReference>
<comment type="subcellular location">
    <subcellularLocation>
        <location evidence="1">Endoplasmic reticulum membrane</location>
        <topology evidence="1">Multi-pass membrane protein</topology>
    </subcellularLocation>
</comment>
<dbReference type="GO" id="GO:0005789">
    <property type="term" value="C:endoplasmic reticulum membrane"/>
    <property type="evidence" value="ECO:0007669"/>
    <property type="project" value="UniProtKB-SubCell"/>
</dbReference>
<keyword evidence="4" id="KW-0575">Peroxidase</keyword>
<feature type="transmembrane region" description="Helical" evidence="1">
    <location>
        <begin position="735"/>
        <end position="752"/>
    </location>
</feature>
<proteinExistence type="inferred from homology"/>
<evidence type="ECO:0000313" key="4">
    <source>
        <dbReference type="EMBL" id="QCD88998.1"/>
    </source>
</evidence>
<evidence type="ECO:0000313" key="5">
    <source>
        <dbReference type="Proteomes" id="UP000501690"/>
    </source>
</evidence>
<feature type="transmembrane region" description="Helical" evidence="1">
    <location>
        <begin position="699"/>
        <end position="723"/>
    </location>
</feature>
<comment type="similarity">
    <text evidence="1">Belongs to the RFT1 family.</text>
</comment>
<dbReference type="InterPro" id="IPR029058">
    <property type="entry name" value="AB_hydrolase_fold"/>
</dbReference>
<dbReference type="SUPFAM" id="SSF52425">
    <property type="entry name" value="Cryptochrome/photolyase, N-terminal domain"/>
    <property type="match status" value="1"/>
</dbReference>
<organism evidence="4 5">
    <name type="scientific">Vigna unguiculata</name>
    <name type="common">Cowpea</name>
    <dbReference type="NCBI Taxonomy" id="3917"/>
    <lineage>
        <taxon>Eukaryota</taxon>
        <taxon>Viridiplantae</taxon>
        <taxon>Streptophyta</taxon>
        <taxon>Embryophyta</taxon>
        <taxon>Tracheophyta</taxon>
        <taxon>Spermatophyta</taxon>
        <taxon>Magnoliopsida</taxon>
        <taxon>eudicotyledons</taxon>
        <taxon>Gunneridae</taxon>
        <taxon>Pentapetalae</taxon>
        <taxon>rosids</taxon>
        <taxon>fabids</taxon>
        <taxon>Fabales</taxon>
        <taxon>Fabaceae</taxon>
        <taxon>Papilionoideae</taxon>
        <taxon>50 kb inversion clade</taxon>
        <taxon>NPAAA clade</taxon>
        <taxon>indigoferoid/millettioid clade</taxon>
        <taxon>Phaseoleae</taxon>
        <taxon>Vigna</taxon>
    </lineage>
</organism>
<sequence>MALLTFPHFSSHFSSLSSFPNVRSLSPTRRYCSMKATGTAILWFKHDLRTDDHPALLAASTFPSLLPIYVFDHRILSRFSDETLELLLLALQDLRKSLKDRGSDLMIRFGNADSVIQQLATQVNAACVFAEQEVEYELRLVIDVLKQRLESVNVPQGSPRIELWQTPFYEVKDLKKLPASYDEFKKLRLPVTTPLQLSESTLPGVEIELDWGVLPSYDDIKGFMTSNQRKSGENWRLIKEASAETVLRRKALESGDRIERSSSSEQTLSRERSGSVFVTKEGNAVGGGTNNVLNALAAYLRYLEGTARDDWQEVHEKLRASESRNGASFIGLFGPALSLGIVSRRRVHYEAIKYEQERNAGFLSPFGYSAATIAAAVDAVCSMEWYWLMALRNQINNDGVYSTRIWKWKGFLIEYTVAGEDGPAVLLVHGFGAFWEHYRDNINGLAESGNRVWAITILGFGKSEKPNVVYTELLWAELLRDFIIDVVGEPVHIVGNSIGGYLAAIVAGIWSDLIKSLVLINSAGNVIPSYSFIPLSRVQDRQTSGASWLGSRILLYYLRLRTQELVKKCYPTRVERADDRLINEMLRASYDPGVLVVLESIFSFNLSIPVNFLLEDVKEKVLIIQGMKDPISDSNSKVAMLKEHCDGVIIKELDAGHCPHDEVPERVNTIICEWIIGVEREYPGKSKKLGNGLTESLKLVLLIGLVFMAFGPSYSHSLIRLLYGEKWSDGEASTALRCYCFYVIVLAMNAIAGKKLSSEDSFALMIMWTEELLQYVLELSPFFRTLILLSIILLIQ</sequence>
<dbReference type="InterPro" id="IPR000073">
    <property type="entry name" value="AB_hydrolase_1"/>
</dbReference>
<keyword evidence="1" id="KW-0812">Transmembrane</keyword>
<reference evidence="4 5" key="1">
    <citation type="submission" date="2019-04" db="EMBL/GenBank/DDBJ databases">
        <title>An improved genome assembly and genetic linkage map for asparagus bean, Vigna unguiculata ssp. sesquipedialis.</title>
        <authorList>
            <person name="Xia Q."/>
            <person name="Zhang R."/>
            <person name="Dong Y."/>
        </authorList>
    </citation>
    <scope>NUCLEOTIDE SEQUENCE [LARGE SCALE GENOMIC DNA]</scope>
    <source>
        <tissue evidence="4">Leaf</tissue>
    </source>
</reference>